<comment type="subcellular location">
    <subcellularLocation>
        <location evidence="1 9">Cell membrane</location>
        <topology evidence="1 9">Multi-pass membrane protein</topology>
    </subcellularLocation>
</comment>
<dbReference type="Pfam" id="PF02361">
    <property type="entry name" value="CbiQ"/>
    <property type="match status" value="1"/>
</dbReference>
<evidence type="ECO:0000313" key="11">
    <source>
        <dbReference type="Proteomes" id="UP000886887"/>
    </source>
</evidence>
<evidence type="ECO:0000256" key="8">
    <source>
        <dbReference type="ARBA" id="ARBA00023136"/>
    </source>
</evidence>
<dbReference type="Proteomes" id="UP000886887">
    <property type="component" value="Unassembled WGS sequence"/>
</dbReference>
<organism evidence="10 11">
    <name type="scientific">Candidatus Onthenecus intestinigallinarum</name>
    <dbReference type="NCBI Taxonomy" id="2840875"/>
    <lineage>
        <taxon>Bacteria</taxon>
        <taxon>Bacillati</taxon>
        <taxon>Bacillota</taxon>
        <taxon>Clostridia</taxon>
        <taxon>Eubacteriales</taxon>
        <taxon>Candidatus Onthenecus</taxon>
    </lineage>
</organism>
<comment type="similarity">
    <text evidence="2 9">Belongs to the energy-coupling factor EcfT family.</text>
</comment>
<keyword evidence="5 9" id="KW-1003">Cell membrane</keyword>
<reference evidence="10" key="1">
    <citation type="submission" date="2020-10" db="EMBL/GenBank/DDBJ databases">
        <authorList>
            <person name="Gilroy R."/>
        </authorList>
    </citation>
    <scope>NUCLEOTIDE SEQUENCE</scope>
    <source>
        <strain evidence="10">ChiSxjej2B14-6234</strain>
    </source>
</reference>
<evidence type="ECO:0000256" key="9">
    <source>
        <dbReference type="HAMAP-Rule" id="MF_01461"/>
    </source>
</evidence>
<feature type="transmembrane region" description="Helical" evidence="9">
    <location>
        <begin position="26"/>
        <end position="52"/>
    </location>
</feature>
<feature type="transmembrane region" description="Helical" evidence="9">
    <location>
        <begin position="110"/>
        <end position="136"/>
    </location>
</feature>
<protein>
    <recommendedName>
        <fullName evidence="3 9">Energy-coupling factor transporter transmembrane protein EcfT</fullName>
        <shortName evidence="9">ECF transporter T component EcfT</shortName>
    </recommendedName>
</protein>
<name>A0A9D0ZA67_9FIRM</name>
<keyword evidence="8 9" id="KW-0472">Membrane</keyword>
<comment type="subunit">
    <text evidence="9">Forms a stable energy-coupling factor (ECF) transporter complex composed of 2 membrane-embedded substrate-binding proteins (S component), 2 ATP-binding proteins (A component) and 2 transmembrane proteins (T component).</text>
</comment>
<dbReference type="EMBL" id="DVFJ01000020">
    <property type="protein sequence ID" value="HIQ71813.1"/>
    <property type="molecule type" value="Genomic_DNA"/>
</dbReference>
<dbReference type="InterPro" id="IPR024919">
    <property type="entry name" value="EcfT"/>
</dbReference>
<feature type="transmembrane region" description="Helical" evidence="9">
    <location>
        <begin position="72"/>
        <end position="90"/>
    </location>
</feature>
<comment type="function">
    <text evidence="9">Transmembrane (T) component of an energy-coupling factor (ECF) ABC-transporter complex. Unlike classic ABC transporters this ECF transporter provides the energy necessary to transport a number of different substrates.</text>
</comment>
<evidence type="ECO:0000256" key="4">
    <source>
        <dbReference type="ARBA" id="ARBA00022448"/>
    </source>
</evidence>
<evidence type="ECO:0000256" key="6">
    <source>
        <dbReference type="ARBA" id="ARBA00022692"/>
    </source>
</evidence>
<evidence type="ECO:0000256" key="7">
    <source>
        <dbReference type="ARBA" id="ARBA00022989"/>
    </source>
</evidence>
<dbReference type="PANTHER" id="PTHR34857:SF2">
    <property type="entry name" value="SLL0384 PROTEIN"/>
    <property type="match status" value="1"/>
</dbReference>
<keyword evidence="7 9" id="KW-1133">Transmembrane helix</keyword>
<reference evidence="10" key="2">
    <citation type="journal article" date="2021" name="PeerJ">
        <title>Extensive microbial diversity within the chicken gut microbiome revealed by metagenomics and culture.</title>
        <authorList>
            <person name="Gilroy R."/>
            <person name="Ravi A."/>
            <person name="Getino M."/>
            <person name="Pursley I."/>
            <person name="Horton D.L."/>
            <person name="Alikhan N.F."/>
            <person name="Baker D."/>
            <person name="Gharbi K."/>
            <person name="Hall N."/>
            <person name="Watson M."/>
            <person name="Adriaenssens E.M."/>
            <person name="Foster-Nyarko E."/>
            <person name="Jarju S."/>
            <person name="Secka A."/>
            <person name="Antonio M."/>
            <person name="Oren A."/>
            <person name="Chaudhuri R.R."/>
            <person name="La Ragione R."/>
            <person name="Hildebrand F."/>
            <person name="Pallen M.J."/>
        </authorList>
    </citation>
    <scope>NUCLEOTIDE SEQUENCE</scope>
    <source>
        <strain evidence="10">ChiSxjej2B14-6234</strain>
    </source>
</reference>
<evidence type="ECO:0000256" key="5">
    <source>
        <dbReference type="ARBA" id="ARBA00022475"/>
    </source>
</evidence>
<dbReference type="InterPro" id="IPR003339">
    <property type="entry name" value="ABC/ECF_trnsptr_transmembrane"/>
</dbReference>
<evidence type="ECO:0000256" key="2">
    <source>
        <dbReference type="ARBA" id="ARBA00005660"/>
    </source>
</evidence>
<comment type="caution">
    <text evidence="10">The sequence shown here is derived from an EMBL/GenBank/DDBJ whole genome shotgun (WGS) entry which is preliminary data.</text>
</comment>
<evidence type="ECO:0000256" key="1">
    <source>
        <dbReference type="ARBA" id="ARBA00004651"/>
    </source>
</evidence>
<dbReference type="InterPro" id="IPR051611">
    <property type="entry name" value="ECF_transporter_component"/>
</dbReference>
<dbReference type="CDD" id="cd16914">
    <property type="entry name" value="EcfT"/>
    <property type="match status" value="1"/>
</dbReference>
<dbReference type="HAMAP" id="MF_01461">
    <property type="entry name" value="EcfT"/>
    <property type="match status" value="1"/>
</dbReference>
<dbReference type="GO" id="GO:0005886">
    <property type="term" value="C:plasma membrane"/>
    <property type="evidence" value="ECO:0007669"/>
    <property type="project" value="UniProtKB-SubCell"/>
</dbReference>
<gene>
    <name evidence="9" type="primary">ecfT</name>
    <name evidence="10" type="ORF">IAB73_06385</name>
</gene>
<feature type="transmembrane region" description="Helical" evidence="9">
    <location>
        <begin position="245"/>
        <end position="266"/>
    </location>
</feature>
<dbReference type="PANTHER" id="PTHR34857">
    <property type="entry name" value="SLL0384 PROTEIN"/>
    <property type="match status" value="1"/>
</dbReference>
<dbReference type="AlphaFoldDB" id="A0A9D0ZA67"/>
<dbReference type="GO" id="GO:0022857">
    <property type="term" value="F:transmembrane transporter activity"/>
    <property type="evidence" value="ECO:0007669"/>
    <property type="project" value="UniProtKB-UniRule"/>
</dbReference>
<keyword evidence="6 9" id="KW-0812">Transmembrane</keyword>
<evidence type="ECO:0000313" key="10">
    <source>
        <dbReference type="EMBL" id="HIQ71813.1"/>
    </source>
</evidence>
<keyword evidence="4 9" id="KW-0813">Transport</keyword>
<evidence type="ECO:0000256" key="3">
    <source>
        <dbReference type="ARBA" id="ARBA00014042"/>
    </source>
</evidence>
<sequence>MLKNITLGQYYPGHSPVHRMDPRMKIYLTIAYIVAVFLVKDLLGYALAFLFLLFMARVAQINLGFLMRGIKALRVIVAFTFIINLFFSTGDTPLLSWGILRITREGLQNAVYFSLRLIFLVMGTSMLTLTTSPVVLTDGLERMMRPLARVHFPAHELAMMMTIALRFIPTLLEEADKIMKAQMARGADFESGNLLARARAMVPLLVPLFVGAFRRATELAMAMEARCYRGGAHRTRMRELGYTRLDFAALGVMAAFIALIVAQGAFVHVGL</sequence>
<proteinExistence type="inferred from homology"/>
<accession>A0A9D0ZA67</accession>